<name>A0A933RZQ5_RHOPL</name>
<evidence type="ECO:0000313" key="3">
    <source>
        <dbReference type="EMBL" id="MBI5131696.1"/>
    </source>
</evidence>
<dbReference type="EMBL" id="JACRJB010000054">
    <property type="protein sequence ID" value="MBI5131696.1"/>
    <property type="molecule type" value="Genomic_DNA"/>
</dbReference>
<dbReference type="InterPro" id="IPR035093">
    <property type="entry name" value="RelE/ParE_toxin_dom_sf"/>
</dbReference>
<protein>
    <submittedName>
        <fullName evidence="3">Type II toxin-antitoxin system RelE/ParE family toxin</fullName>
    </submittedName>
</protein>
<evidence type="ECO:0000256" key="1">
    <source>
        <dbReference type="ARBA" id="ARBA00006226"/>
    </source>
</evidence>
<dbReference type="PANTHER" id="PTHR33755">
    <property type="entry name" value="TOXIN PARE1-RELATED"/>
    <property type="match status" value="1"/>
</dbReference>
<dbReference type="InterPro" id="IPR051803">
    <property type="entry name" value="TA_system_RelE-like_toxin"/>
</dbReference>
<evidence type="ECO:0000313" key="4">
    <source>
        <dbReference type="Proteomes" id="UP000782519"/>
    </source>
</evidence>
<reference evidence="3" key="1">
    <citation type="submission" date="2020-07" db="EMBL/GenBank/DDBJ databases">
        <title>Huge and variable diversity of episymbiotic CPR bacteria and DPANN archaea in groundwater ecosystems.</title>
        <authorList>
            <person name="He C.Y."/>
            <person name="Keren R."/>
            <person name="Whittaker M."/>
            <person name="Farag I.F."/>
            <person name="Doudna J."/>
            <person name="Cate J.H.D."/>
            <person name="Banfield J.F."/>
        </authorList>
    </citation>
    <scope>NUCLEOTIDE SEQUENCE</scope>
    <source>
        <strain evidence="3">NC_groundwater_1818_Pr3_B-0.1um_66_35</strain>
    </source>
</reference>
<dbReference type="InterPro" id="IPR007712">
    <property type="entry name" value="RelE/ParE_toxin"/>
</dbReference>
<dbReference type="AlphaFoldDB" id="A0A933RZQ5"/>
<dbReference type="Pfam" id="PF05016">
    <property type="entry name" value="ParE_toxin"/>
    <property type="match status" value="1"/>
</dbReference>
<organism evidence="3 4">
    <name type="scientific">Rhodopseudomonas palustris</name>
    <dbReference type="NCBI Taxonomy" id="1076"/>
    <lineage>
        <taxon>Bacteria</taxon>
        <taxon>Pseudomonadati</taxon>
        <taxon>Pseudomonadota</taxon>
        <taxon>Alphaproteobacteria</taxon>
        <taxon>Hyphomicrobiales</taxon>
        <taxon>Nitrobacteraceae</taxon>
        <taxon>Rhodopseudomonas</taxon>
    </lineage>
</organism>
<dbReference type="Gene3D" id="3.30.2310.20">
    <property type="entry name" value="RelE-like"/>
    <property type="match status" value="1"/>
</dbReference>
<evidence type="ECO:0000256" key="2">
    <source>
        <dbReference type="ARBA" id="ARBA00022649"/>
    </source>
</evidence>
<keyword evidence="2" id="KW-1277">Toxin-antitoxin system</keyword>
<sequence>MKVVYSRQALADLVRVAEYYSIAASPSVAQSIGRRIEDVVERIARAPESAPRVPQRSGVRTVLVVRYPFRIFYRIQQGQIEILHIRHTSRRPRGPEE</sequence>
<comment type="similarity">
    <text evidence="1">Belongs to the RelE toxin family.</text>
</comment>
<accession>A0A933RZQ5</accession>
<gene>
    <name evidence="3" type="ORF">HZA66_19835</name>
</gene>
<proteinExistence type="inferred from homology"/>
<dbReference type="Proteomes" id="UP000782519">
    <property type="component" value="Unassembled WGS sequence"/>
</dbReference>
<comment type="caution">
    <text evidence="3">The sequence shown here is derived from an EMBL/GenBank/DDBJ whole genome shotgun (WGS) entry which is preliminary data.</text>
</comment>